<feature type="region of interest" description="Disordered" evidence="1">
    <location>
        <begin position="60"/>
        <end position="108"/>
    </location>
</feature>
<dbReference type="AlphaFoldDB" id="A0AAW0MRJ0"/>
<keyword evidence="3" id="KW-1185">Reference proteome</keyword>
<reference evidence="3" key="1">
    <citation type="submission" date="2024-04" db="EMBL/GenBank/DDBJ databases">
        <title>Salinicola lusitanus LLJ914,a marine bacterium isolated from the Okinawa Trough.</title>
        <authorList>
            <person name="Li J."/>
        </authorList>
    </citation>
    <scope>NUCLEOTIDE SEQUENCE [LARGE SCALE GENOMIC DNA]</scope>
</reference>
<accession>A0AAW0MRJ0</accession>
<protein>
    <submittedName>
        <fullName evidence="2">Uncharacterized protein</fullName>
    </submittedName>
</protein>
<evidence type="ECO:0000313" key="2">
    <source>
        <dbReference type="EMBL" id="KAK7882705.1"/>
    </source>
</evidence>
<proteinExistence type="predicted"/>
<dbReference type="EMBL" id="JBBPFD010000021">
    <property type="protein sequence ID" value="KAK7882705.1"/>
    <property type="molecule type" value="Genomic_DNA"/>
</dbReference>
<evidence type="ECO:0000256" key="1">
    <source>
        <dbReference type="SAM" id="MobiDB-lite"/>
    </source>
</evidence>
<dbReference type="Proteomes" id="UP001460270">
    <property type="component" value="Unassembled WGS sequence"/>
</dbReference>
<evidence type="ECO:0000313" key="3">
    <source>
        <dbReference type="Proteomes" id="UP001460270"/>
    </source>
</evidence>
<gene>
    <name evidence="2" type="ORF">WMY93_028879</name>
</gene>
<comment type="caution">
    <text evidence="2">The sequence shown here is derived from an EMBL/GenBank/DDBJ whole genome shotgun (WGS) entry which is preliminary data.</text>
</comment>
<sequence>MSHSGASLLQERCQCVWKGARTVSISVSAVHAPGALSPKPPATPHGPHCPIKRLILHARARPGGTGPGTEGRERAKHLRPRSRDREEESANRTVPKQKDAFRFAHQRV</sequence>
<feature type="compositionally biased region" description="Basic and acidic residues" evidence="1">
    <location>
        <begin position="81"/>
        <end position="102"/>
    </location>
</feature>
<name>A0AAW0MRJ0_9GOBI</name>
<organism evidence="2 3">
    <name type="scientific">Mugilogobius chulae</name>
    <name type="common">yellowstripe goby</name>
    <dbReference type="NCBI Taxonomy" id="88201"/>
    <lineage>
        <taxon>Eukaryota</taxon>
        <taxon>Metazoa</taxon>
        <taxon>Chordata</taxon>
        <taxon>Craniata</taxon>
        <taxon>Vertebrata</taxon>
        <taxon>Euteleostomi</taxon>
        <taxon>Actinopterygii</taxon>
        <taxon>Neopterygii</taxon>
        <taxon>Teleostei</taxon>
        <taxon>Neoteleostei</taxon>
        <taxon>Acanthomorphata</taxon>
        <taxon>Gobiaria</taxon>
        <taxon>Gobiiformes</taxon>
        <taxon>Gobioidei</taxon>
        <taxon>Gobiidae</taxon>
        <taxon>Gobionellinae</taxon>
        <taxon>Mugilogobius</taxon>
    </lineage>
</organism>